<name>A0A6M8B4U7_9CYAN</name>
<feature type="domain" description="N-acetyltransferase" evidence="3">
    <location>
        <begin position="14"/>
        <end position="191"/>
    </location>
</feature>
<reference evidence="4 5" key="1">
    <citation type="submission" date="2020-05" db="EMBL/GenBank/DDBJ databases">
        <title>Complete genome sequence of of a novel Thermoleptolyngbya strain isolated from hot springs of Ganzi, Sichuan China.</title>
        <authorList>
            <person name="Tang J."/>
            <person name="Daroch M."/>
            <person name="Li L."/>
            <person name="Waleron K."/>
            <person name="Waleron M."/>
            <person name="Waleron M."/>
        </authorList>
    </citation>
    <scope>NUCLEOTIDE SEQUENCE [LARGE SCALE GENOMIC DNA]</scope>
    <source>
        <strain evidence="4 5">PKUAC-SCTA183</strain>
    </source>
</reference>
<evidence type="ECO:0000259" key="3">
    <source>
        <dbReference type="PROSITE" id="PS51186"/>
    </source>
</evidence>
<dbReference type="AlphaFoldDB" id="A0A6M8B4U7"/>
<evidence type="ECO:0000256" key="2">
    <source>
        <dbReference type="ARBA" id="ARBA00023315"/>
    </source>
</evidence>
<gene>
    <name evidence="4" type="ORF">HPC62_09155</name>
</gene>
<dbReference type="EMBL" id="CP053661">
    <property type="protein sequence ID" value="QKD82329.1"/>
    <property type="molecule type" value="Genomic_DNA"/>
</dbReference>
<dbReference type="GO" id="GO:0016747">
    <property type="term" value="F:acyltransferase activity, transferring groups other than amino-acyl groups"/>
    <property type="evidence" value="ECO:0007669"/>
    <property type="project" value="InterPro"/>
</dbReference>
<dbReference type="Pfam" id="PF00583">
    <property type="entry name" value="Acetyltransf_1"/>
    <property type="match status" value="1"/>
</dbReference>
<sequence length="194" mass="21123">MIPQTPTDSPLDNLHIRPATEADVPGILTIYNDAILHTTAVYDYEPHTLEMRQSWFAARQTEGYPILVAVNAAAASAATDDAATDDAATDDAEILGYAALGPFRAWAAYRYTAESSVYVAAPARGLGIGQRLLAPLIEAAKARSLHTLIAGIDADNAASLRLHQRFGYAEVGHLRQVGYKFDRWLDLKFLQLLL</sequence>
<dbReference type="CDD" id="cd04301">
    <property type="entry name" value="NAT_SF"/>
    <property type="match status" value="1"/>
</dbReference>
<keyword evidence="1 4" id="KW-0808">Transferase</keyword>
<protein>
    <submittedName>
        <fullName evidence="4">N-acetyltransferase</fullName>
    </submittedName>
</protein>
<dbReference type="KEGG" id="theu:HPC62_09155"/>
<evidence type="ECO:0000256" key="1">
    <source>
        <dbReference type="ARBA" id="ARBA00022679"/>
    </source>
</evidence>
<dbReference type="PANTHER" id="PTHR43072:SF23">
    <property type="entry name" value="UPF0039 PROTEIN C11D3.02C"/>
    <property type="match status" value="1"/>
</dbReference>
<keyword evidence="2" id="KW-0012">Acyltransferase</keyword>
<dbReference type="Proteomes" id="UP000505210">
    <property type="component" value="Chromosome"/>
</dbReference>
<dbReference type="RefSeq" id="WP_172355029.1">
    <property type="nucleotide sequence ID" value="NZ_CP053661.1"/>
</dbReference>
<dbReference type="PANTHER" id="PTHR43072">
    <property type="entry name" value="N-ACETYLTRANSFERASE"/>
    <property type="match status" value="1"/>
</dbReference>
<dbReference type="InterPro" id="IPR000182">
    <property type="entry name" value="GNAT_dom"/>
</dbReference>
<dbReference type="InterPro" id="IPR016181">
    <property type="entry name" value="Acyl_CoA_acyltransferase"/>
</dbReference>
<organism evidence="4 5">
    <name type="scientific">Thermoleptolyngbya sichuanensis A183</name>
    <dbReference type="NCBI Taxonomy" id="2737172"/>
    <lineage>
        <taxon>Bacteria</taxon>
        <taxon>Bacillati</taxon>
        <taxon>Cyanobacteriota</taxon>
        <taxon>Cyanophyceae</taxon>
        <taxon>Oculatellales</taxon>
        <taxon>Oculatellaceae</taxon>
        <taxon>Thermoleptolyngbya</taxon>
        <taxon>Thermoleptolyngbya sichuanensis</taxon>
    </lineage>
</organism>
<proteinExistence type="predicted"/>
<dbReference type="SUPFAM" id="SSF55729">
    <property type="entry name" value="Acyl-CoA N-acyltransferases (Nat)"/>
    <property type="match status" value="1"/>
</dbReference>
<keyword evidence="5" id="KW-1185">Reference proteome</keyword>
<dbReference type="Gene3D" id="3.40.630.30">
    <property type="match status" value="1"/>
</dbReference>
<accession>A0A6M8B4U7</accession>
<dbReference type="PROSITE" id="PS51186">
    <property type="entry name" value="GNAT"/>
    <property type="match status" value="1"/>
</dbReference>
<evidence type="ECO:0000313" key="4">
    <source>
        <dbReference type="EMBL" id="QKD82329.1"/>
    </source>
</evidence>
<evidence type="ECO:0000313" key="5">
    <source>
        <dbReference type="Proteomes" id="UP000505210"/>
    </source>
</evidence>